<gene>
    <name evidence="7" type="primary">rpmE</name>
    <name evidence="8" type="ORF">COT50_00105</name>
</gene>
<reference evidence="9" key="1">
    <citation type="submission" date="2017-09" db="EMBL/GenBank/DDBJ databases">
        <title>Depth-based differentiation of microbial function through sediment-hosted aquifers and enrichment of novel symbionts in the deep terrestrial subsurface.</title>
        <authorList>
            <person name="Probst A.J."/>
            <person name="Ladd B."/>
            <person name="Jarett J.K."/>
            <person name="Geller-Mcgrath D.E."/>
            <person name="Sieber C.M.K."/>
            <person name="Emerson J.B."/>
            <person name="Anantharaman K."/>
            <person name="Thomas B.C."/>
            <person name="Malmstrom R."/>
            <person name="Stieglmeier M."/>
            <person name="Klingl A."/>
            <person name="Woyke T."/>
            <person name="Ryan C.M."/>
            <person name="Banfield J.F."/>
        </authorList>
    </citation>
    <scope>NUCLEOTIDE SEQUENCE [LARGE SCALE GENOMIC DNA]</scope>
</reference>
<dbReference type="InterPro" id="IPR027491">
    <property type="entry name" value="Ribosomal_bL31_A"/>
</dbReference>
<evidence type="ECO:0000256" key="4">
    <source>
        <dbReference type="ARBA" id="ARBA00022980"/>
    </source>
</evidence>
<dbReference type="InterPro" id="IPR034704">
    <property type="entry name" value="Ribosomal_bL28/bL31-like_sf"/>
</dbReference>
<dbReference type="Pfam" id="PF01197">
    <property type="entry name" value="Ribosomal_L31"/>
    <property type="match status" value="1"/>
</dbReference>
<keyword evidence="3 7" id="KW-0694">RNA-binding</keyword>
<dbReference type="PANTHER" id="PTHR33280:SF1">
    <property type="entry name" value="LARGE RIBOSOMAL SUBUNIT PROTEIN BL31C"/>
    <property type="match status" value="1"/>
</dbReference>
<evidence type="ECO:0000256" key="6">
    <source>
        <dbReference type="ARBA" id="ARBA00035687"/>
    </source>
</evidence>
<evidence type="ECO:0000256" key="3">
    <source>
        <dbReference type="ARBA" id="ARBA00022884"/>
    </source>
</evidence>
<comment type="cofactor">
    <cofactor evidence="7">
        <name>Zn(2+)</name>
        <dbReference type="ChEBI" id="CHEBI:29105"/>
    </cofactor>
    <text evidence="7">Binds 1 zinc ion per subunit.</text>
</comment>
<name>A0A2H0XCV1_UNCKA</name>
<keyword evidence="5 7" id="KW-0687">Ribonucleoprotein</keyword>
<keyword evidence="7" id="KW-0862">Zinc</keyword>
<evidence type="ECO:0000256" key="5">
    <source>
        <dbReference type="ARBA" id="ARBA00023274"/>
    </source>
</evidence>
<evidence type="ECO:0000313" key="8">
    <source>
        <dbReference type="EMBL" id="PIS22767.1"/>
    </source>
</evidence>
<keyword evidence="7" id="KW-0479">Metal-binding</keyword>
<sequence length="101" mass="11229">MKKDTHPQVYTDAVVTCACGNSFVTMSTKKEIAVEICSACHPFFTGKKRYIDTEGQIDKFAKRMKVAKESGVVVKSAKEKKADKAEAVKKKPITLKDLRSM</sequence>
<dbReference type="InterPro" id="IPR002150">
    <property type="entry name" value="Ribosomal_bL31"/>
</dbReference>
<evidence type="ECO:0000313" key="9">
    <source>
        <dbReference type="Proteomes" id="UP000231252"/>
    </source>
</evidence>
<protein>
    <recommendedName>
        <fullName evidence="6 7">Large ribosomal subunit protein bL31</fullName>
    </recommendedName>
</protein>
<dbReference type="GO" id="GO:0005840">
    <property type="term" value="C:ribosome"/>
    <property type="evidence" value="ECO:0007669"/>
    <property type="project" value="UniProtKB-KW"/>
</dbReference>
<evidence type="ECO:0000256" key="1">
    <source>
        <dbReference type="ARBA" id="ARBA00009296"/>
    </source>
</evidence>
<dbReference type="NCBIfam" id="NF000612">
    <property type="entry name" value="PRK00019.1"/>
    <property type="match status" value="1"/>
</dbReference>
<dbReference type="SUPFAM" id="SSF143800">
    <property type="entry name" value="L28p-like"/>
    <property type="match status" value="1"/>
</dbReference>
<comment type="subunit">
    <text evidence="7">Part of the 50S ribosomal subunit.</text>
</comment>
<feature type="binding site" evidence="7">
    <location>
        <position position="17"/>
    </location>
    <ligand>
        <name>Zn(2+)</name>
        <dbReference type="ChEBI" id="CHEBI:29105"/>
    </ligand>
</feature>
<comment type="similarity">
    <text evidence="1 7">Belongs to the bacterial ribosomal protein bL31 family. Type A subfamily.</text>
</comment>
<keyword evidence="4 7" id="KW-0689">Ribosomal protein</keyword>
<evidence type="ECO:0000256" key="7">
    <source>
        <dbReference type="HAMAP-Rule" id="MF_00501"/>
    </source>
</evidence>
<dbReference type="GO" id="GO:0003735">
    <property type="term" value="F:structural constituent of ribosome"/>
    <property type="evidence" value="ECO:0007669"/>
    <property type="project" value="InterPro"/>
</dbReference>
<dbReference type="InterPro" id="IPR042105">
    <property type="entry name" value="Ribosomal_bL31_sf"/>
</dbReference>
<dbReference type="GO" id="GO:0019843">
    <property type="term" value="F:rRNA binding"/>
    <property type="evidence" value="ECO:0007669"/>
    <property type="project" value="UniProtKB-KW"/>
</dbReference>
<dbReference type="HAMAP" id="MF_00501">
    <property type="entry name" value="Ribosomal_bL31_1"/>
    <property type="match status" value="1"/>
</dbReference>
<dbReference type="Proteomes" id="UP000231252">
    <property type="component" value="Unassembled WGS sequence"/>
</dbReference>
<dbReference type="NCBIfam" id="TIGR00105">
    <property type="entry name" value="L31"/>
    <property type="match status" value="1"/>
</dbReference>
<dbReference type="PROSITE" id="PS01143">
    <property type="entry name" value="RIBOSOMAL_L31"/>
    <property type="match status" value="1"/>
</dbReference>
<dbReference type="PANTHER" id="PTHR33280">
    <property type="entry name" value="50S RIBOSOMAL PROTEIN L31, CHLOROPLASTIC"/>
    <property type="match status" value="1"/>
</dbReference>
<organism evidence="8 9">
    <name type="scientific">candidate division WWE3 bacterium CG08_land_8_20_14_0_20_41_10</name>
    <dbReference type="NCBI Taxonomy" id="1975085"/>
    <lineage>
        <taxon>Bacteria</taxon>
        <taxon>Katanobacteria</taxon>
    </lineage>
</organism>
<comment type="caution">
    <text evidence="8">The sequence shown here is derived from an EMBL/GenBank/DDBJ whole genome shotgun (WGS) entry which is preliminary data.</text>
</comment>
<dbReference type="GO" id="GO:0046872">
    <property type="term" value="F:metal ion binding"/>
    <property type="evidence" value="ECO:0007669"/>
    <property type="project" value="UniProtKB-KW"/>
</dbReference>
<accession>A0A2H0XCV1</accession>
<keyword evidence="2 7" id="KW-0699">rRNA-binding</keyword>
<dbReference type="EMBL" id="PEYU01000002">
    <property type="protein sequence ID" value="PIS22767.1"/>
    <property type="molecule type" value="Genomic_DNA"/>
</dbReference>
<dbReference type="AlphaFoldDB" id="A0A2H0XCV1"/>
<dbReference type="Gene3D" id="4.10.830.30">
    <property type="entry name" value="Ribosomal protein L31"/>
    <property type="match status" value="1"/>
</dbReference>
<proteinExistence type="inferred from homology"/>
<dbReference type="GO" id="GO:1990904">
    <property type="term" value="C:ribonucleoprotein complex"/>
    <property type="evidence" value="ECO:0007669"/>
    <property type="project" value="UniProtKB-KW"/>
</dbReference>
<comment type="function">
    <text evidence="7">Binds the 23S rRNA.</text>
</comment>
<evidence type="ECO:0000256" key="2">
    <source>
        <dbReference type="ARBA" id="ARBA00022730"/>
    </source>
</evidence>
<feature type="binding site" evidence="7">
    <location>
        <position position="19"/>
    </location>
    <ligand>
        <name>Zn(2+)</name>
        <dbReference type="ChEBI" id="CHEBI:29105"/>
    </ligand>
</feature>
<feature type="binding site" evidence="7">
    <location>
        <position position="37"/>
    </location>
    <ligand>
        <name>Zn(2+)</name>
        <dbReference type="ChEBI" id="CHEBI:29105"/>
    </ligand>
</feature>
<dbReference type="PRINTS" id="PR01249">
    <property type="entry name" value="RIBOSOMALL31"/>
</dbReference>
<feature type="binding site" evidence="7">
    <location>
        <position position="40"/>
    </location>
    <ligand>
        <name>Zn(2+)</name>
        <dbReference type="ChEBI" id="CHEBI:29105"/>
    </ligand>
</feature>
<dbReference type="GO" id="GO:0006412">
    <property type="term" value="P:translation"/>
    <property type="evidence" value="ECO:0007669"/>
    <property type="project" value="UniProtKB-UniRule"/>
</dbReference>